<evidence type="ECO:0000256" key="1">
    <source>
        <dbReference type="SAM" id="Coils"/>
    </source>
</evidence>
<evidence type="ECO:0008006" key="4">
    <source>
        <dbReference type="Google" id="ProtNLM"/>
    </source>
</evidence>
<dbReference type="RefSeq" id="WP_366291715.1">
    <property type="nucleotide sequence ID" value="NZ_CP159992.1"/>
</dbReference>
<sequence>MNLQDIIQLIGNVGFPIALCLILLQSILVKFNKQMDGLEKRLAQLDKTINMMVRTFDTNVSNTSRQEEKG</sequence>
<evidence type="ECO:0000256" key="2">
    <source>
        <dbReference type="SAM" id="Phobius"/>
    </source>
</evidence>
<keyword evidence="1" id="KW-0175">Coiled coil</keyword>
<name>A0AAU8N8Z7_9BACL</name>
<gene>
    <name evidence="3" type="ORF">ABXS70_24975</name>
</gene>
<organism evidence="3">
    <name type="scientific">Paenibacillus sp. AN1007</name>
    <dbReference type="NCBI Taxonomy" id="3151385"/>
    <lineage>
        <taxon>Bacteria</taxon>
        <taxon>Bacillati</taxon>
        <taxon>Bacillota</taxon>
        <taxon>Bacilli</taxon>
        <taxon>Bacillales</taxon>
        <taxon>Paenibacillaceae</taxon>
        <taxon>Paenibacillus</taxon>
    </lineage>
</organism>
<keyword evidence="2" id="KW-0812">Transmembrane</keyword>
<protein>
    <recommendedName>
        <fullName evidence="4">YvrJ family protein</fullName>
    </recommendedName>
</protein>
<keyword evidence="2" id="KW-0472">Membrane</keyword>
<accession>A0AAU8N8Z7</accession>
<feature type="transmembrane region" description="Helical" evidence="2">
    <location>
        <begin position="6"/>
        <end position="31"/>
    </location>
</feature>
<dbReference type="AlphaFoldDB" id="A0AAU8N8Z7"/>
<reference evidence="3" key="1">
    <citation type="submission" date="2024-05" db="EMBL/GenBank/DDBJ databases">
        <title>Draft genome assemblies of 36 bacteria isolated from hibernating arctic ground squirrels.</title>
        <authorList>
            <person name="McKee H."/>
            <person name="Mullen L."/>
            <person name="Drown D.M."/>
            <person name="Duddleston K.N."/>
        </authorList>
    </citation>
    <scope>NUCLEOTIDE SEQUENCE</scope>
    <source>
        <strain evidence="3">AN1007</strain>
    </source>
</reference>
<proteinExistence type="predicted"/>
<evidence type="ECO:0000313" key="3">
    <source>
        <dbReference type="EMBL" id="XCP94350.1"/>
    </source>
</evidence>
<feature type="coiled-coil region" evidence="1">
    <location>
        <begin position="28"/>
        <end position="55"/>
    </location>
</feature>
<keyword evidence="2" id="KW-1133">Transmembrane helix</keyword>
<dbReference type="EMBL" id="CP159992">
    <property type="protein sequence ID" value="XCP94350.1"/>
    <property type="molecule type" value="Genomic_DNA"/>
</dbReference>